<evidence type="ECO:0000313" key="3">
    <source>
        <dbReference type="Proteomes" id="UP001187192"/>
    </source>
</evidence>
<evidence type="ECO:0000313" key="2">
    <source>
        <dbReference type="EMBL" id="GMN30276.1"/>
    </source>
</evidence>
<reference evidence="2" key="1">
    <citation type="submission" date="2023-07" db="EMBL/GenBank/DDBJ databases">
        <title>draft genome sequence of fig (Ficus carica).</title>
        <authorList>
            <person name="Takahashi T."/>
            <person name="Nishimura K."/>
        </authorList>
    </citation>
    <scope>NUCLEOTIDE SEQUENCE</scope>
</reference>
<organism evidence="2 3">
    <name type="scientific">Ficus carica</name>
    <name type="common">Common fig</name>
    <dbReference type="NCBI Taxonomy" id="3494"/>
    <lineage>
        <taxon>Eukaryota</taxon>
        <taxon>Viridiplantae</taxon>
        <taxon>Streptophyta</taxon>
        <taxon>Embryophyta</taxon>
        <taxon>Tracheophyta</taxon>
        <taxon>Spermatophyta</taxon>
        <taxon>Magnoliopsida</taxon>
        <taxon>eudicotyledons</taxon>
        <taxon>Gunneridae</taxon>
        <taxon>Pentapetalae</taxon>
        <taxon>rosids</taxon>
        <taxon>fabids</taxon>
        <taxon>Rosales</taxon>
        <taxon>Moraceae</taxon>
        <taxon>Ficeae</taxon>
        <taxon>Ficus</taxon>
    </lineage>
</organism>
<proteinExistence type="predicted"/>
<gene>
    <name evidence="2" type="ORF">TIFTF001_049601</name>
</gene>
<dbReference type="AlphaFoldDB" id="A0AA87ZWB9"/>
<protein>
    <submittedName>
        <fullName evidence="2">Uncharacterized protein</fullName>
    </submittedName>
</protein>
<feature type="region of interest" description="Disordered" evidence="1">
    <location>
        <begin position="1"/>
        <end position="28"/>
    </location>
</feature>
<evidence type="ECO:0000256" key="1">
    <source>
        <dbReference type="SAM" id="MobiDB-lite"/>
    </source>
</evidence>
<comment type="caution">
    <text evidence="2">The sequence shown here is derived from an EMBL/GenBank/DDBJ whole genome shotgun (WGS) entry which is preliminary data.</text>
</comment>
<sequence length="81" mass="8855">QGQPAGYSPPLKLSGEASTPYCTADPAGHAEDYQAHQLAVPHGILTNHKRLESPISLSYKEKIKQIKNSKSTTNQRDQRVA</sequence>
<name>A0AA87ZWB9_FICCA</name>
<dbReference type="EMBL" id="BTGU01007269">
    <property type="protein sequence ID" value="GMN30276.1"/>
    <property type="molecule type" value="Genomic_DNA"/>
</dbReference>
<keyword evidence="3" id="KW-1185">Reference proteome</keyword>
<accession>A0AA87ZWB9</accession>
<feature type="non-terminal residue" evidence="2">
    <location>
        <position position="81"/>
    </location>
</feature>
<dbReference type="Proteomes" id="UP001187192">
    <property type="component" value="Unassembled WGS sequence"/>
</dbReference>